<sequence>MYRRFLKFLLHLALLQCISGRIPLMPKFYGQDSAIIVDTDKSRLSPKLQNALYYNIPVYKLINPRTTPTPIASMNTRAPKVVDEYPSDLLDIVRTKLGLKRLDQLPSIRELGNLLGTSNGEETIKYVRSLTSTDQGISLMKAYLESMDYESADSNSDSEEMQEEKNDNENNAELNVDYDATPAKLDIPITTKIPKAQWEGSASMQSFINQYRLDSSTTSRWLPYKQVLVAPVQANQHQNLAPAMQPVLVRHPLPYHYPIPLRPVLLPAPVKSTQKQRKSPASHKPSQTPESALAAPTHLNTPILAMTPASPAGNILDMPSKITQAPTTTTTLHTGSNLKPPHLNTPKETTFAPVAPHVQQLAQMANISPHILDNFLQHQPKLAELAKRISRLPLVQQHSKAIDSQLFIAVKRALSQNNNLNDLLIASQP</sequence>
<evidence type="ECO:0000313" key="3">
    <source>
        <dbReference type="Proteomes" id="UP000504633"/>
    </source>
</evidence>
<dbReference type="AlphaFoldDB" id="A0A6J1LZE1"/>
<dbReference type="OMA" id="YYNIPVY"/>
<feature type="compositionally biased region" description="Acidic residues" evidence="1">
    <location>
        <begin position="149"/>
        <end position="162"/>
    </location>
</feature>
<evidence type="ECO:0000313" key="4">
    <source>
        <dbReference type="RefSeq" id="XP_023171213.2"/>
    </source>
</evidence>
<feature type="chain" id="PRO_5026891943" evidence="2">
    <location>
        <begin position="21"/>
        <end position="429"/>
    </location>
</feature>
<protein>
    <submittedName>
        <fullName evidence="4">Uncharacterized protein LOC111599712</fullName>
    </submittedName>
</protein>
<organism evidence="3 4">
    <name type="scientific">Drosophila hydei</name>
    <name type="common">Fruit fly</name>
    <dbReference type="NCBI Taxonomy" id="7224"/>
    <lineage>
        <taxon>Eukaryota</taxon>
        <taxon>Metazoa</taxon>
        <taxon>Ecdysozoa</taxon>
        <taxon>Arthropoda</taxon>
        <taxon>Hexapoda</taxon>
        <taxon>Insecta</taxon>
        <taxon>Pterygota</taxon>
        <taxon>Neoptera</taxon>
        <taxon>Endopterygota</taxon>
        <taxon>Diptera</taxon>
        <taxon>Brachycera</taxon>
        <taxon>Muscomorpha</taxon>
        <taxon>Ephydroidea</taxon>
        <taxon>Drosophilidae</taxon>
        <taxon>Drosophila</taxon>
    </lineage>
</organism>
<feature type="region of interest" description="Disordered" evidence="1">
    <location>
        <begin position="149"/>
        <end position="173"/>
    </location>
</feature>
<keyword evidence="2" id="KW-0732">Signal</keyword>
<feature type="signal peptide" evidence="2">
    <location>
        <begin position="1"/>
        <end position="20"/>
    </location>
</feature>
<gene>
    <name evidence="4" type="primary">LOC111599712</name>
</gene>
<dbReference type="OrthoDB" id="7737358at2759"/>
<evidence type="ECO:0000256" key="1">
    <source>
        <dbReference type="SAM" id="MobiDB-lite"/>
    </source>
</evidence>
<feature type="region of interest" description="Disordered" evidence="1">
    <location>
        <begin position="270"/>
        <end position="293"/>
    </location>
</feature>
<dbReference type="Proteomes" id="UP000504633">
    <property type="component" value="Unplaced"/>
</dbReference>
<reference evidence="4" key="1">
    <citation type="submission" date="2025-08" db="UniProtKB">
        <authorList>
            <consortium name="RefSeq"/>
        </authorList>
    </citation>
    <scope>IDENTIFICATION</scope>
    <source>
        <strain evidence="4">15085-1641.00</strain>
        <tissue evidence="4">Whole body</tissue>
    </source>
</reference>
<dbReference type="RefSeq" id="XP_023171213.2">
    <property type="nucleotide sequence ID" value="XM_023315445.2"/>
</dbReference>
<dbReference type="GeneID" id="111599712"/>
<name>A0A6J1LZE1_DROHY</name>
<keyword evidence="3" id="KW-1185">Reference proteome</keyword>
<proteinExistence type="predicted"/>
<dbReference type="KEGG" id="dhe:111599712"/>
<accession>A0A6J1LZE1</accession>
<evidence type="ECO:0000256" key="2">
    <source>
        <dbReference type="SAM" id="SignalP"/>
    </source>
</evidence>